<proteinExistence type="predicted"/>
<dbReference type="Proteomes" id="UP000198900">
    <property type="component" value="Unassembled WGS sequence"/>
</dbReference>
<dbReference type="EMBL" id="FNDI01000040">
    <property type="protein sequence ID" value="SDJ27212.1"/>
    <property type="molecule type" value="Genomic_DNA"/>
</dbReference>
<dbReference type="AlphaFoldDB" id="A0A7Z7BI35"/>
<dbReference type="NCBIfam" id="NF041728">
    <property type="entry name" value="BPSL0761_fam"/>
    <property type="match status" value="1"/>
</dbReference>
<feature type="compositionally biased region" description="Polar residues" evidence="1">
    <location>
        <begin position="73"/>
        <end position="86"/>
    </location>
</feature>
<evidence type="ECO:0000256" key="1">
    <source>
        <dbReference type="SAM" id="MobiDB-lite"/>
    </source>
</evidence>
<keyword evidence="3" id="KW-1185">Reference proteome</keyword>
<dbReference type="RefSeq" id="WP_341865850.1">
    <property type="nucleotide sequence ID" value="NZ_FNDI01000040.1"/>
</dbReference>
<protein>
    <submittedName>
        <fullName evidence="2">Uncharacterized protein</fullName>
    </submittedName>
</protein>
<comment type="caution">
    <text evidence="2">The sequence shown here is derived from an EMBL/GenBank/DDBJ whole genome shotgun (WGS) entry which is preliminary data.</text>
</comment>
<reference evidence="2" key="1">
    <citation type="submission" date="2016-10" db="EMBL/GenBank/DDBJ databases">
        <authorList>
            <person name="Varghese N."/>
            <person name="Submissions S."/>
        </authorList>
    </citation>
    <scope>NUCLEOTIDE SEQUENCE [LARGE SCALE GENOMIC DNA]</scope>
    <source>
        <strain evidence="2">YR281</strain>
    </source>
</reference>
<evidence type="ECO:0000313" key="3">
    <source>
        <dbReference type="Proteomes" id="UP000198900"/>
    </source>
</evidence>
<name>A0A7Z7BI35_9BURK</name>
<evidence type="ECO:0000313" key="2">
    <source>
        <dbReference type="EMBL" id="SDJ27212.1"/>
    </source>
</evidence>
<accession>A0A7Z7BI35</accession>
<feature type="region of interest" description="Disordered" evidence="1">
    <location>
        <begin position="55"/>
        <end position="86"/>
    </location>
</feature>
<organism evidence="2 3">
    <name type="scientific">Paraburkholderia steynii</name>
    <dbReference type="NCBI Taxonomy" id="1245441"/>
    <lineage>
        <taxon>Bacteria</taxon>
        <taxon>Pseudomonadati</taxon>
        <taxon>Pseudomonadota</taxon>
        <taxon>Betaproteobacteria</taxon>
        <taxon>Burkholderiales</taxon>
        <taxon>Burkholderiaceae</taxon>
        <taxon>Paraburkholderia</taxon>
    </lineage>
</organism>
<dbReference type="InterPro" id="IPR049723">
    <property type="entry name" value="BPSL0761-like"/>
</dbReference>
<gene>
    <name evidence="2" type="ORF">SAMN04487926_14045</name>
</gene>
<sequence length="86" mass="9371">MTTARERTNAVVGTREFLRTLASSGNATPAGDVQRTAEHLLRHYPLDGDLAVSAAALPDLWEDPNRRTRRGSMSRNSGAARNRGPQ</sequence>